<dbReference type="InterPro" id="IPR013785">
    <property type="entry name" value="Aldolase_TIM"/>
</dbReference>
<reference evidence="4" key="1">
    <citation type="journal article" date="2015" name="Nature">
        <title>rRNA introns, odd ribosomes, and small enigmatic genomes across a large radiation of phyla.</title>
        <authorList>
            <person name="Brown C.T."/>
            <person name="Hug L.A."/>
            <person name="Thomas B.C."/>
            <person name="Sharon I."/>
            <person name="Castelle C.J."/>
            <person name="Singh A."/>
            <person name="Wilkins M.J."/>
            <person name="Williams K.H."/>
            <person name="Banfield J.F."/>
        </authorList>
    </citation>
    <scope>NUCLEOTIDE SEQUENCE [LARGE SCALE GENOMIC DNA]</scope>
</reference>
<dbReference type="CDD" id="cd04730">
    <property type="entry name" value="NPD_like"/>
    <property type="match status" value="1"/>
</dbReference>
<dbReference type="SUPFAM" id="SSF51412">
    <property type="entry name" value="Inosine monophosphate dehydrogenase (IMPDH)"/>
    <property type="match status" value="1"/>
</dbReference>
<dbReference type="GO" id="GO:0051213">
    <property type="term" value="F:dioxygenase activity"/>
    <property type="evidence" value="ECO:0007669"/>
    <property type="project" value="UniProtKB-KW"/>
</dbReference>
<gene>
    <name evidence="4" type="ORF">UT18_C0004G0003</name>
</gene>
<dbReference type="PANTHER" id="PTHR32332:SF20">
    <property type="entry name" value="2-NITROPROPANE DIOXYGENASE-LIKE PROTEIN"/>
    <property type="match status" value="1"/>
</dbReference>
<dbReference type="Pfam" id="PF03060">
    <property type="entry name" value="NMO"/>
    <property type="match status" value="1"/>
</dbReference>
<keyword evidence="3" id="KW-0560">Oxidoreductase</keyword>
<dbReference type="InterPro" id="IPR004136">
    <property type="entry name" value="NMO"/>
</dbReference>
<protein>
    <submittedName>
        <fullName evidence="4">2-nitropropane dioxygenase</fullName>
    </submittedName>
</protein>
<dbReference type="STRING" id="1618345.UT18_C0004G0003"/>
<proteinExistence type="predicted"/>
<dbReference type="EMBL" id="LBVV01000004">
    <property type="protein sequence ID" value="KKQ95051.1"/>
    <property type="molecule type" value="Genomic_DNA"/>
</dbReference>
<dbReference type="Gene3D" id="3.20.20.70">
    <property type="entry name" value="Aldolase class I"/>
    <property type="match status" value="1"/>
</dbReference>
<comment type="caution">
    <text evidence="4">The sequence shown here is derived from an EMBL/GenBank/DDBJ whole genome shotgun (WGS) entry which is preliminary data.</text>
</comment>
<evidence type="ECO:0000313" key="5">
    <source>
        <dbReference type="Proteomes" id="UP000034207"/>
    </source>
</evidence>
<accession>A0A0G0Q030</accession>
<dbReference type="GO" id="GO:0018580">
    <property type="term" value="F:nitronate monooxygenase activity"/>
    <property type="evidence" value="ECO:0007669"/>
    <property type="project" value="InterPro"/>
</dbReference>
<name>A0A0G0Q030_UNCC2</name>
<keyword evidence="2" id="KW-0288">FMN</keyword>
<keyword evidence="4" id="KW-0223">Dioxygenase</keyword>
<dbReference type="PANTHER" id="PTHR32332">
    <property type="entry name" value="2-NITROPROPANE DIOXYGENASE"/>
    <property type="match status" value="1"/>
</dbReference>
<dbReference type="Proteomes" id="UP000034207">
    <property type="component" value="Unassembled WGS sequence"/>
</dbReference>
<dbReference type="AlphaFoldDB" id="A0A0G0Q030"/>
<evidence type="ECO:0000313" key="4">
    <source>
        <dbReference type="EMBL" id="KKQ95051.1"/>
    </source>
</evidence>
<evidence type="ECO:0000256" key="2">
    <source>
        <dbReference type="ARBA" id="ARBA00022643"/>
    </source>
</evidence>
<evidence type="ECO:0000256" key="3">
    <source>
        <dbReference type="ARBA" id="ARBA00023002"/>
    </source>
</evidence>
<evidence type="ECO:0000256" key="1">
    <source>
        <dbReference type="ARBA" id="ARBA00022630"/>
    </source>
</evidence>
<sequence>MEMNYPKMPVDERIDRYLKLTDSRYPIQIGGMAWAGNAYNMSLGANIGMVVFLGSGNIDPELLREQIKAFRLLAPGKKCGVNLIMLKTTKKPELEQLIQARINVCIEEGVERVATGAGLLTKEQVVFLKSGGCQLFAVVGHVRTAILAAELGYDFIVAEGRESGGHVGPVLTEPLVAEVVKDITHIPVVAAGNLKDYKDLAKMLELGVVAGQAGTVFLATTDFDIHENYKNAIVNAQETVVTAINRILQVRQVPNAFTDEFMKCKEEGASVIELEELCLGRLKLATVDGDWDKASFMAGDVAKRIRSLVSVKERADNFWLHMPSILPETSSLVKQTAI</sequence>
<organism evidence="4 5">
    <name type="scientific">candidate division CPR2 bacterium GW2011_GWC2_39_10</name>
    <dbReference type="NCBI Taxonomy" id="1618345"/>
    <lineage>
        <taxon>Bacteria</taxon>
        <taxon>Bacteria division CPR2</taxon>
    </lineage>
</organism>
<keyword evidence="1" id="KW-0285">Flavoprotein</keyword>